<dbReference type="Pfam" id="PF17863">
    <property type="entry name" value="AAA_lid_2"/>
    <property type="match status" value="1"/>
</dbReference>
<dbReference type="Pfam" id="PF07726">
    <property type="entry name" value="AAA_3"/>
    <property type="match status" value="1"/>
</dbReference>
<evidence type="ECO:0000259" key="5">
    <source>
        <dbReference type="Pfam" id="PF07726"/>
    </source>
</evidence>
<feature type="domain" description="ATPase AAA-3" evidence="5">
    <location>
        <begin position="45"/>
        <end position="175"/>
    </location>
</feature>
<reference evidence="7" key="1">
    <citation type="submission" date="2020-11" db="EMBL/GenBank/DDBJ databases">
        <title>Sequencing the genomes of 1000 actinobacteria strains.</title>
        <authorList>
            <person name="Klenk H.-P."/>
        </authorList>
    </citation>
    <scope>NUCLEOTIDE SEQUENCE</scope>
    <source>
        <strain evidence="7">DSM 26152</strain>
    </source>
</reference>
<feature type="compositionally biased region" description="Low complexity" evidence="4">
    <location>
        <begin position="319"/>
        <end position="340"/>
    </location>
</feature>
<dbReference type="InterPro" id="IPR041628">
    <property type="entry name" value="ChlI/MoxR_AAA_lid"/>
</dbReference>
<evidence type="ECO:0000256" key="1">
    <source>
        <dbReference type="ARBA" id="ARBA00022741"/>
    </source>
</evidence>
<dbReference type="FunFam" id="3.40.50.300:FF:000640">
    <property type="entry name" value="MoxR family ATPase"/>
    <property type="match status" value="1"/>
</dbReference>
<dbReference type="InterPro" id="IPR027417">
    <property type="entry name" value="P-loop_NTPase"/>
</dbReference>
<evidence type="ECO:0000259" key="6">
    <source>
        <dbReference type="Pfam" id="PF17863"/>
    </source>
</evidence>
<dbReference type="InterPro" id="IPR050764">
    <property type="entry name" value="CbbQ/NirQ/NorQ/GpvN"/>
</dbReference>
<feature type="compositionally biased region" description="Basic and acidic residues" evidence="4">
    <location>
        <begin position="373"/>
        <end position="383"/>
    </location>
</feature>
<comment type="caution">
    <text evidence="7">The sequence shown here is derived from an EMBL/GenBank/DDBJ whole genome shotgun (WGS) entry which is preliminary data.</text>
</comment>
<dbReference type="GO" id="GO:0016887">
    <property type="term" value="F:ATP hydrolysis activity"/>
    <property type="evidence" value="ECO:0007669"/>
    <property type="project" value="InterPro"/>
</dbReference>
<dbReference type="CDD" id="cd00009">
    <property type="entry name" value="AAA"/>
    <property type="match status" value="1"/>
</dbReference>
<dbReference type="Gene3D" id="1.10.8.80">
    <property type="entry name" value="Magnesium chelatase subunit I, C-Terminal domain"/>
    <property type="match status" value="1"/>
</dbReference>
<dbReference type="EMBL" id="JADOTZ010000001">
    <property type="protein sequence ID" value="MBG6083914.1"/>
    <property type="molecule type" value="Genomic_DNA"/>
</dbReference>
<organism evidence="7 8">
    <name type="scientific">Zhihengliuella flava</name>
    <dbReference type="NCBI Taxonomy" id="1285193"/>
    <lineage>
        <taxon>Bacteria</taxon>
        <taxon>Bacillati</taxon>
        <taxon>Actinomycetota</taxon>
        <taxon>Actinomycetes</taxon>
        <taxon>Micrococcales</taxon>
        <taxon>Micrococcaceae</taxon>
        <taxon>Zhihengliuella</taxon>
    </lineage>
</organism>
<dbReference type="InterPro" id="IPR011703">
    <property type="entry name" value="ATPase_AAA-3"/>
</dbReference>
<keyword evidence="1" id="KW-0547">Nucleotide-binding</keyword>
<evidence type="ECO:0000256" key="2">
    <source>
        <dbReference type="ARBA" id="ARBA00022840"/>
    </source>
</evidence>
<dbReference type="Gene3D" id="3.40.50.300">
    <property type="entry name" value="P-loop containing nucleotide triphosphate hydrolases"/>
    <property type="match status" value="1"/>
</dbReference>
<dbReference type="EC" id="3.6.3.-" evidence="7"/>
<evidence type="ECO:0000256" key="4">
    <source>
        <dbReference type="SAM" id="MobiDB-lite"/>
    </source>
</evidence>
<proteinExistence type="inferred from homology"/>
<feature type="region of interest" description="Disordered" evidence="4">
    <location>
        <begin position="319"/>
        <end position="383"/>
    </location>
</feature>
<name>A0A931GKW9_9MICC</name>
<sequence>MTMTNEQAAWFSETFGKLVNNVSKAVLGKQDVVKLVLTAMLAEGHVLLEDAPGTGKTMLARSLAATVKGTNSRIQFTPDLLPSDVTGITIFDQKTQDFEFHRGPIFANLVLADEINRASPKTQSALLEVMEEGRVTIDGVTYPQSRPFMVIATQNPIEQAGTYRLPEAQLDRFLIKTSIGYPDRAATVELLSGSSQRDRSQALMPIITTEAVADMADLATTVHVDHAILDYVAQLCEATRSAEETRLGVSVRGALAMIRAAKIWAASEGRNYVLPDDVKELAPHVFTHRLVLDPEAEFTGATAEKVLADVVRTVPAPTQRGATASAAASTPVPEPVTTTGSHADERYASNRMNTDAHAATGDPDDDETILKPQTHERGDAGQA</sequence>
<feature type="domain" description="ChlI/MoxR AAA lid" evidence="6">
    <location>
        <begin position="238"/>
        <end position="309"/>
    </location>
</feature>
<dbReference type="PANTHER" id="PTHR42759:SF5">
    <property type="entry name" value="METHANOL DEHYDROGENASE REGULATOR"/>
    <property type="match status" value="1"/>
</dbReference>
<dbReference type="Proteomes" id="UP000625033">
    <property type="component" value="Unassembled WGS sequence"/>
</dbReference>
<keyword evidence="2" id="KW-0067">ATP-binding</keyword>
<evidence type="ECO:0000313" key="8">
    <source>
        <dbReference type="Proteomes" id="UP000625033"/>
    </source>
</evidence>
<comment type="similarity">
    <text evidence="3">Belongs to the MoxR family.</text>
</comment>
<gene>
    <name evidence="7" type="ORF">IW252_000681</name>
</gene>
<evidence type="ECO:0000256" key="3">
    <source>
        <dbReference type="ARBA" id="ARBA00061607"/>
    </source>
</evidence>
<dbReference type="PIRSF" id="PIRSF002849">
    <property type="entry name" value="AAA_ATPase_chaperone_MoxR_prd"/>
    <property type="match status" value="1"/>
</dbReference>
<evidence type="ECO:0000313" key="7">
    <source>
        <dbReference type="EMBL" id="MBG6083914.1"/>
    </source>
</evidence>
<dbReference type="GO" id="GO:0005524">
    <property type="term" value="F:ATP binding"/>
    <property type="evidence" value="ECO:0007669"/>
    <property type="project" value="UniProtKB-KW"/>
</dbReference>
<dbReference type="PANTHER" id="PTHR42759">
    <property type="entry name" value="MOXR FAMILY PROTEIN"/>
    <property type="match status" value="1"/>
</dbReference>
<keyword evidence="8" id="KW-1185">Reference proteome</keyword>
<dbReference type="SUPFAM" id="SSF52540">
    <property type="entry name" value="P-loop containing nucleoside triphosphate hydrolases"/>
    <property type="match status" value="1"/>
</dbReference>
<keyword evidence="7" id="KW-0378">Hydrolase</keyword>
<dbReference type="AlphaFoldDB" id="A0A931GKW9"/>
<protein>
    <submittedName>
        <fullName evidence="7">MoxR-like ATPase</fullName>
        <ecNumber evidence="7">3.6.3.-</ecNumber>
    </submittedName>
</protein>
<accession>A0A931GKW9</accession>